<evidence type="ECO:0000313" key="3">
    <source>
        <dbReference type="Proteomes" id="UP001054837"/>
    </source>
</evidence>
<dbReference type="EMBL" id="BPLQ01001154">
    <property type="protein sequence ID" value="GIX79088.1"/>
    <property type="molecule type" value="Genomic_DNA"/>
</dbReference>
<evidence type="ECO:0000256" key="1">
    <source>
        <dbReference type="SAM" id="SignalP"/>
    </source>
</evidence>
<protein>
    <submittedName>
        <fullName evidence="2">Uncharacterized protein</fullName>
    </submittedName>
</protein>
<comment type="caution">
    <text evidence="2">The sequence shown here is derived from an EMBL/GenBank/DDBJ whole genome shotgun (WGS) entry which is preliminary data.</text>
</comment>
<dbReference type="Proteomes" id="UP001054837">
    <property type="component" value="Unassembled WGS sequence"/>
</dbReference>
<keyword evidence="3" id="KW-1185">Reference proteome</keyword>
<keyword evidence="1" id="KW-0732">Signal</keyword>
<organism evidence="2 3">
    <name type="scientific">Caerostris darwini</name>
    <dbReference type="NCBI Taxonomy" id="1538125"/>
    <lineage>
        <taxon>Eukaryota</taxon>
        <taxon>Metazoa</taxon>
        <taxon>Ecdysozoa</taxon>
        <taxon>Arthropoda</taxon>
        <taxon>Chelicerata</taxon>
        <taxon>Arachnida</taxon>
        <taxon>Araneae</taxon>
        <taxon>Araneomorphae</taxon>
        <taxon>Entelegynae</taxon>
        <taxon>Araneoidea</taxon>
        <taxon>Araneidae</taxon>
        <taxon>Caerostris</taxon>
    </lineage>
</organism>
<sequence>MKTTIALIICVAAFHFVKSNPQGFGAGQLSQMGNLGKMPAMPGTDYTSKVSDVKQASETQLAAMSNIDETYVRSMDSIKSADPSKAVEMASNYGKLPSF</sequence>
<feature type="chain" id="PRO_5043786264" evidence="1">
    <location>
        <begin position="20"/>
        <end position="99"/>
    </location>
</feature>
<accession>A0AAV4N3U2</accession>
<name>A0AAV4N3U2_9ARAC</name>
<feature type="signal peptide" evidence="1">
    <location>
        <begin position="1"/>
        <end position="19"/>
    </location>
</feature>
<reference evidence="2 3" key="1">
    <citation type="submission" date="2021-06" db="EMBL/GenBank/DDBJ databases">
        <title>Caerostris darwini draft genome.</title>
        <authorList>
            <person name="Kono N."/>
            <person name="Arakawa K."/>
        </authorList>
    </citation>
    <scope>NUCLEOTIDE SEQUENCE [LARGE SCALE GENOMIC DNA]</scope>
</reference>
<gene>
    <name evidence="2" type="ORF">CDAR_45541</name>
</gene>
<dbReference type="AlphaFoldDB" id="A0AAV4N3U2"/>
<proteinExistence type="predicted"/>
<evidence type="ECO:0000313" key="2">
    <source>
        <dbReference type="EMBL" id="GIX79088.1"/>
    </source>
</evidence>